<reference evidence="2" key="1">
    <citation type="journal article" date="2020" name="Stud. Mycol.">
        <title>101 Dothideomycetes genomes: a test case for predicting lifestyles and emergence of pathogens.</title>
        <authorList>
            <person name="Haridas S."/>
            <person name="Albert R."/>
            <person name="Binder M."/>
            <person name="Bloem J."/>
            <person name="Labutti K."/>
            <person name="Salamov A."/>
            <person name="Andreopoulos B."/>
            <person name="Baker S."/>
            <person name="Barry K."/>
            <person name="Bills G."/>
            <person name="Bluhm B."/>
            <person name="Cannon C."/>
            <person name="Castanera R."/>
            <person name="Culley D."/>
            <person name="Daum C."/>
            <person name="Ezra D."/>
            <person name="Gonzalez J."/>
            <person name="Henrissat B."/>
            <person name="Kuo A."/>
            <person name="Liang C."/>
            <person name="Lipzen A."/>
            <person name="Lutzoni F."/>
            <person name="Magnuson J."/>
            <person name="Mondo S."/>
            <person name="Nolan M."/>
            <person name="Ohm R."/>
            <person name="Pangilinan J."/>
            <person name="Park H.-J."/>
            <person name="Ramirez L."/>
            <person name="Alfaro M."/>
            <person name="Sun H."/>
            <person name="Tritt A."/>
            <person name="Yoshinaga Y."/>
            <person name="Zwiers L.-H."/>
            <person name="Turgeon B."/>
            <person name="Goodwin S."/>
            <person name="Spatafora J."/>
            <person name="Crous P."/>
            <person name="Grigoriev I."/>
        </authorList>
    </citation>
    <scope>NUCLEOTIDE SEQUENCE</scope>
    <source>
        <strain evidence="2">CBS 130266</strain>
    </source>
</reference>
<sequence length="86" mass="10005">MVLFVEHSLSQITELLNVILPFLGVPTLVFVSICPFLHFTETFLSRTSAQKRHNLNLKLSFRYTKEPRCTIQDPHIHKKFINPKSP</sequence>
<comment type="caution">
    <text evidence="2">The sequence shown here is derived from an EMBL/GenBank/DDBJ whole genome shotgun (WGS) entry which is preliminary data.</text>
</comment>
<keyword evidence="3" id="KW-1185">Reference proteome</keyword>
<dbReference type="Proteomes" id="UP000800235">
    <property type="component" value="Unassembled WGS sequence"/>
</dbReference>
<feature type="transmembrane region" description="Helical" evidence="1">
    <location>
        <begin position="15"/>
        <end position="37"/>
    </location>
</feature>
<keyword evidence="1" id="KW-0812">Transmembrane</keyword>
<keyword evidence="1" id="KW-0472">Membrane</keyword>
<accession>A0A9P4NXP7</accession>
<dbReference type="EMBL" id="MU007020">
    <property type="protein sequence ID" value="KAF2433587.1"/>
    <property type="molecule type" value="Genomic_DNA"/>
</dbReference>
<proteinExistence type="predicted"/>
<evidence type="ECO:0000313" key="3">
    <source>
        <dbReference type="Proteomes" id="UP000800235"/>
    </source>
</evidence>
<dbReference type="AlphaFoldDB" id="A0A9P4NXP7"/>
<name>A0A9P4NXP7_9PEZI</name>
<gene>
    <name evidence="2" type="ORF">EJ08DRAFT_60404</name>
</gene>
<keyword evidence="1" id="KW-1133">Transmembrane helix</keyword>
<evidence type="ECO:0000256" key="1">
    <source>
        <dbReference type="SAM" id="Phobius"/>
    </source>
</evidence>
<organism evidence="2 3">
    <name type="scientific">Tothia fuscella</name>
    <dbReference type="NCBI Taxonomy" id="1048955"/>
    <lineage>
        <taxon>Eukaryota</taxon>
        <taxon>Fungi</taxon>
        <taxon>Dikarya</taxon>
        <taxon>Ascomycota</taxon>
        <taxon>Pezizomycotina</taxon>
        <taxon>Dothideomycetes</taxon>
        <taxon>Pleosporomycetidae</taxon>
        <taxon>Venturiales</taxon>
        <taxon>Cylindrosympodiaceae</taxon>
        <taxon>Tothia</taxon>
    </lineage>
</organism>
<protein>
    <submittedName>
        <fullName evidence="2">Uncharacterized protein</fullName>
    </submittedName>
</protein>
<evidence type="ECO:0000313" key="2">
    <source>
        <dbReference type="EMBL" id="KAF2433587.1"/>
    </source>
</evidence>